<accession>A0A0F9U761</accession>
<protein>
    <submittedName>
        <fullName evidence="1">Uncharacterized protein</fullName>
    </submittedName>
</protein>
<dbReference type="EMBL" id="LAZR01000138">
    <property type="protein sequence ID" value="KKN87439.1"/>
    <property type="molecule type" value="Genomic_DNA"/>
</dbReference>
<organism evidence="1">
    <name type="scientific">marine sediment metagenome</name>
    <dbReference type="NCBI Taxonomy" id="412755"/>
    <lineage>
        <taxon>unclassified sequences</taxon>
        <taxon>metagenomes</taxon>
        <taxon>ecological metagenomes</taxon>
    </lineage>
</organism>
<comment type="caution">
    <text evidence="1">The sequence shown here is derived from an EMBL/GenBank/DDBJ whole genome shotgun (WGS) entry which is preliminary data.</text>
</comment>
<proteinExistence type="predicted"/>
<evidence type="ECO:0000313" key="1">
    <source>
        <dbReference type="EMBL" id="KKN87439.1"/>
    </source>
</evidence>
<sequence>MSNIIQPGLSHLISTMDLARIEDAVHKAVMRSAELRGQKMYTEGKISHSEYDRRAKYCIELALRWRKERRFALEQIGDALKTALISWIDGDEYEPRDGMWADPDQNNPAGTL</sequence>
<gene>
    <name evidence="1" type="ORF">LCGC14_0258940</name>
</gene>
<name>A0A0F9U761_9ZZZZ</name>
<reference evidence="1" key="1">
    <citation type="journal article" date="2015" name="Nature">
        <title>Complex archaea that bridge the gap between prokaryotes and eukaryotes.</title>
        <authorList>
            <person name="Spang A."/>
            <person name="Saw J.H."/>
            <person name="Jorgensen S.L."/>
            <person name="Zaremba-Niedzwiedzka K."/>
            <person name="Martijn J."/>
            <person name="Lind A.E."/>
            <person name="van Eijk R."/>
            <person name="Schleper C."/>
            <person name="Guy L."/>
            <person name="Ettema T.J."/>
        </authorList>
    </citation>
    <scope>NUCLEOTIDE SEQUENCE</scope>
</reference>
<dbReference type="AlphaFoldDB" id="A0A0F9U761"/>